<comment type="caution">
    <text evidence="1">The sequence shown here is derived from an EMBL/GenBank/DDBJ whole genome shotgun (WGS) entry which is preliminary data.</text>
</comment>
<sequence>MILDQGRCRQRRVEFLDPPLVTGIRLDRAENLVDRVCNDLVVDRVVELRERNDGTRECRVRGLESAPSGWNAFE</sequence>
<evidence type="ECO:0000313" key="2">
    <source>
        <dbReference type="Proteomes" id="UP000011560"/>
    </source>
</evidence>
<dbReference type="EMBL" id="AOIQ01000015">
    <property type="protein sequence ID" value="ELZ10100.1"/>
    <property type="molecule type" value="Genomic_DNA"/>
</dbReference>
<protein>
    <submittedName>
        <fullName evidence="1">Uncharacterized protein</fullName>
    </submittedName>
</protein>
<dbReference type="RefSeq" id="WP_007701637.1">
    <property type="nucleotide sequence ID" value="NZ_AOIQ01000015.1"/>
</dbReference>
<reference evidence="1 2" key="1">
    <citation type="journal article" date="2014" name="PLoS Genet.">
        <title>Phylogenetically driven sequencing of extremely halophilic archaea reveals strategies for static and dynamic osmo-response.</title>
        <authorList>
            <person name="Becker E.A."/>
            <person name="Seitzer P.M."/>
            <person name="Tritt A."/>
            <person name="Larsen D."/>
            <person name="Krusor M."/>
            <person name="Yao A.I."/>
            <person name="Wu D."/>
            <person name="Madern D."/>
            <person name="Eisen J.A."/>
            <person name="Darling A.E."/>
            <person name="Facciotti M.T."/>
        </authorList>
    </citation>
    <scope>NUCLEOTIDE SEQUENCE [LARGE SCALE GENOMIC DNA]</scope>
    <source>
        <strain evidence="1 2">JCM 14624</strain>
    </source>
</reference>
<evidence type="ECO:0000313" key="1">
    <source>
        <dbReference type="EMBL" id="ELZ10100.1"/>
    </source>
</evidence>
<accession>M0BGX7</accession>
<gene>
    <name evidence="1" type="ORF">C479_09895</name>
</gene>
<dbReference type="AlphaFoldDB" id="M0BGX7"/>
<dbReference type="Proteomes" id="UP000011560">
    <property type="component" value="Unassembled WGS sequence"/>
</dbReference>
<proteinExistence type="predicted"/>
<keyword evidence="2" id="KW-1185">Reference proteome</keyword>
<organism evidence="1 2">
    <name type="scientific">Halovivax asiaticus JCM 14624</name>
    <dbReference type="NCBI Taxonomy" id="1227490"/>
    <lineage>
        <taxon>Archaea</taxon>
        <taxon>Methanobacteriati</taxon>
        <taxon>Methanobacteriota</taxon>
        <taxon>Stenosarchaea group</taxon>
        <taxon>Halobacteria</taxon>
        <taxon>Halobacteriales</taxon>
        <taxon>Natrialbaceae</taxon>
        <taxon>Halovivax</taxon>
    </lineage>
</organism>
<name>M0BGX7_9EURY</name>